<organism evidence="2 3">
    <name type="scientific">Sorangium cellulosum</name>
    <name type="common">Polyangium cellulosum</name>
    <dbReference type="NCBI Taxonomy" id="56"/>
    <lineage>
        <taxon>Bacteria</taxon>
        <taxon>Pseudomonadati</taxon>
        <taxon>Myxococcota</taxon>
        <taxon>Polyangia</taxon>
        <taxon>Polyangiales</taxon>
        <taxon>Polyangiaceae</taxon>
        <taxon>Sorangium</taxon>
    </lineage>
</organism>
<dbReference type="Proteomes" id="UP000075635">
    <property type="component" value="Unassembled WGS sequence"/>
</dbReference>
<feature type="compositionally biased region" description="Polar residues" evidence="1">
    <location>
        <begin position="33"/>
        <end position="45"/>
    </location>
</feature>
<name>A0A150SIH0_SORCE</name>
<feature type="compositionally biased region" description="Basic and acidic residues" evidence="1">
    <location>
        <begin position="11"/>
        <end position="27"/>
    </location>
</feature>
<evidence type="ECO:0000313" key="3">
    <source>
        <dbReference type="Proteomes" id="UP000075635"/>
    </source>
</evidence>
<protein>
    <submittedName>
        <fullName evidence="2">Uncharacterized protein</fullName>
    </submittedName>
</protein>
<sequence>MTIVLRIHHSSRGDVHQGERDGVEVGRDGAGPNSGTLPATRSSRASSDRGGHAELARPIPCALARPWCRGQLLRCFYLEEMIRDAVHPTELTLPARRSACWRASSGGIDAAVRLVE</sequence>
<evidence type="ECO:0000313" key="2">
    <source>
        <dbReference type="EMBL" id="KYF92137.1"/>
    </source>
</evidence>
<comment type="caution">
    <text evidence="2">The sequence shown here is derived from an EMBL/GenBank/DDBJ whole genome shotgun (WGS) entry which is preliminary data.</text>
</comment>
<reference evidence="2 3" key="1">
    <citation type="submission" date="2014-02" db="EMBL/GenBank/DDBJ databases">
        <title>The small core and large imbalanced accessory genome model reveals a collaborative survival strategy of Sorangium cellulosum strains in nature.</title>
        <authorList>
            <person name="Han K."/>
            <person name="Peng R."/>
            <person name="Blom J."/>
            <person name="Li Y.-Z."/>
        </authorList>
    </citation>
    <scope>NUCLEOTIDE SEQUENCE [LARGE SCALE GENOMIC DNA]</scope>
    <source>
        <strain evidence="2 3">So0011-07</strain>
    </source>
</reference>
<gene>
    <name evidence="2" type="ORF">BE17_41080</name>
</gene>
<evidence type="ECO:0000256" key="1">
    <source>
        <dbReference type="SAM" id="MobiDB-lite"/>
    </source>
</evidence>
<feature type="region of interest" description="Disordered" evidence="1">
    <location>
        <begin position="9"/>
        <end position="52"/>
    </location>
</feature>
<dbReference type="EMBL" id="JEMB01000950">
    <property type="protein sequence ID" value="KYF92137.1"/>
    <property type="molecule type" value="Genomic_DNA"/>
</dbReference>
<dbReference type="AlphaFoldDB" id="A0A150SIH0"/>
<accession>A0A150SIH0</accession>
<proteinExistence type="predicted"/>